<evidence type="ECO:0000313" key="4">
    <source>
        <dbReference type="EMBL" id="AYO42627.1"/>
    </source>
</evidence>
<dbReference type="GO" id="GO:0005829">
    <property type="term" value="C:cytosol"/>
    <property type="evidence" value="ECO:0007669"/>
    <property type="project" value="TreeGrafter"/>
</dbReference>
<keyword evidence="3" id="KW-0493">Microtubule</keyword>
<dbReference type="VEuPathDB" id="FungiDB:DNF11_1677"/>
<dbReference type="Gene3D" id="1.20.58.90">
    <property type="match status" value="1"/>
</dbReference>
<dbReference type="Proteomes" id="UP000269793">
    <property type="component" value="Chromosome III"/>
</dbReference>
<dbReference type="AlphaFoldDB" id="A0A3G2S998"/>
<dbReference type="STRING" id="425264.A0A3G2S998"/>
<keyword evidence="2 3" id="KW-0143">Chaperone</keyword>
<dbReference type="InterPro" id="IPR004226">
    <property type="entry name" value="TBCA"/>
</dbReference>
<proteinExistence type="inferred from homology"/>
<dbReference type="PANTHER" id="PTHR21500">
    <property type="entry name" value="TUBULIN-SPECIFIC CHAPERONE A"/>
    <property type="match status" value="1"/>
</dbReference>
<dbReference type="Pfam" id="PF02970">
    <property type="entry name" value="TBCA"/>
    <property type="match status" value="1"/>
</dbReference>
<dbReference type="OrthoDB" id="296187at2759"/>
<comment type="subunit">
    <text evidence="3">Supercomplex made of cofactors A to E. Cofactors A and D function by capturing and stabilizing tubulin in a quasi-native conformation. Cofactor E binds to the cofactor D-tubulin complex; interaction with cofactor C then causes the release of tubulin polypeptides that are committed to the native state.</text>
</comment>
<protein>
    <recommendedName>
        <fullName evidence="3">Tubulin-specific chaperone A</fullName>
    </recommendedName>
</protein>
<dbReference type="GO" id="GO:0005874">
    <property type="term" value="C:microtubule"/>
    <property type="evidence" value="ECO:0007669"/>
    <property type="project" value="UniProtKB-KW"/>
</dbReference>
<dbReference type="EMBL" id="CP033150">
    <property type="protein sequence ID" value="AYO42627.1"/>
    <property type="molecule type" value="Genomic_DNA"/>
</dbReference>
<comment type="similarity">
    <text evidence="1 3">Belongs to the TBCA family.</text>
</comment>
<dbReference type="PANTHER" id="PTHR21500:SF0">
    <property type="entry name" value="TUBULIN-SPECIFIC CHAPERONE A"/>
    <property type="match status" value="1"/>
</dbReference>
<dbReference type="InterPro" id="IPR036126">
    <property type="entry name" value="TBCA_sf"/>
</dbReference>
<dbReference type="GO" id="GO:0048487">
    <property type="term" value="F:beta-tubulin binding"/>
    <property type="evidence" value="ECO:0007669"/>
    <property type="project" value="InterPro"/>
</dbReference>
<organism evidence="4 5">
    <name type="scientific">Malassezia restricta (strain ATCC 96810 / NBRC 103918 / CBS 7877)</name>
    <name type="common">Seborrheic dermatitis infection agent</name>
    <dbReference type="NCBI Taxonomy" id="425264"/>
    <lineage>
        <taxon>Eukaryota</taxon>
        <taxon>Fungi</taxon>
        <taxon>Dikarya</taxon>
        <taxon>Basidiomycota</taxon>
        <taxon>Ustilaginomycotina</taxon>
        <taxon>Malasseziomycetes</taxon>
        <taxon>Malasseziales</taxon>
        <taxon>Malasseziaceae</taxon>
        <taxon>Malassezia</taxon>
    </lineage>
</organism>
<name>A0A3G2S998_MALR7</name>
<keyword evidence="3" id="KW-0206">Cytoskeleton</keyword>
<dbReference type="SUPFAM" id="SSF46988">
    <property type="entry name" value="Tubulin chaperone cofactor A"/>
    <property type="match status" value="1"/>
</dbReference>
<reference evidence="4 5" key="1">
    <citation type="submission" date="2018-10" db="EMBL/GenBank/DDBJ databases">
        <title>Complete genome sequence of Malassezia restricta CBS 7877.</title>
        <authorList>
            <person name="Morand S.C."/>
            <person name="Bertignac M."/>
            <person name="Iltis A."/>
            <person name="Kolder I."/>
            <person name="Pirovano W."/>
            <person name="Jourdain R."/>
            <person name="Clavaud C."/>
        </authorList>
    </citation>
    <scope>NUCLEOTIDE SEQUENCE [LARGE SCALE GENOMIC DNA]</scope>
    <source>
        <strain evidence="4 5">CBS 7877</strain>
    </source>
</reference>
<evidence type="ECO:0000256" key="3">
    <source>
        <dbReference type="RuleBase" id="RU364030"/>
    </source>
</evidence>
<keyword evidence="5" id="KW-1185">Reference proteome</keyword>
<comment type="subcellular location">
    <subcellularLocation>
        <location evidence="3">Cytoplasm</location>
        <location evidence="3">Cytoskeleton</location>
    </subcellularLocation>
</comment>
<evidence type="ECO:0000313" key="5">
    <source>
        <dbReference type="Proteomes" id="UP000269793"/>
    </source>
</evidence>
<gene>
    <name evidence="4" type="ORF">DNF11_1677</name>
</gene>
<accession>A0A3G2S998</accession>
<sequence>MGSDVQTEKRQLTIKTGVVQRLNKELGLYKQEADEQAVRVKDYVDQGRDEWDIRKQEEILRDCEQMIPDTTRRLKDATTELHTYMTGVSEAARQTDEWHKADKALAAVP</sequence>
<dbReference type="GO" id="GO:0007021">
    <property type="term" value="P:tubulin complex assembly"/>
    <property type="evidence" value="ECO:0007669"/>
    <property type="project" value="UniProtKB-UniRule"/>
</dbReference>
<evidence type="ECO:0000256" key="1">
    <source>
        <dbReference type="ARBA" id="ARBA00006806"/>
    </source>
</evidence>
<dbReference type="GO" id="GO:0007023">
    <property type="term" value="P:post-chaperonin tubulin folding pathway"/>
    <property type="evidence" value="ECO:0007669"/>
    <property type="project" value="UniProtKB-UniRule"/>
</dbReference>
<keyword evidence="3" id="KW-0963">Cytoplasm</keyword>
<evidence type="ECO:0000256" key="2">
    <source>
        <dbReference type="ARBA" id="ARBA00023186"/>
    </source>
</evidence>